<dbReference type="Proteomes" id="UP000250918">
    <property type="component" value="Unassembled WGS sequence"/>
</dbReference>
<gene>
    <name evidence="2" type="ORF">C3F09_04185</name>
</gene>
<dbReference type="PROSITE" id="PS51186">
    <property type="entry name" value="GNAT"/>
    <property type="match status" value="1"/>
</dbReference>
<evidence type="ECO:0000313" key="3">
    <source>
        <dbReference type="Proteomes" id="UP000250918"/>
    </source>
</evidence>
<dbReference type="GO" id="GO:0016747">
    <property type="term" value="F:acyltransferase activity, transferring groups other than amino-acyl groups"/>
    <property type="evidence" value="ECO:0007669"/>
    <property type="project" value="InterPro"/>
</dbReference>
<dbReference type="Gene3D" id="3.40.630.30">
    <property type="match status" value="1"/>
</dbReference>
<evidence type="ECO:0000259" key="1">
    <source>
        <dbReference type="PROSITE" id="PS51186"/>
    </source>
</evidence>
<evidence type="ECO:0000313" key="2">
    <source>
        <dbReference type="EMBL" id="PWB74280.1"/>
    </source>
</evidence>
<dbReference type="AlphaFoldDB" id="A0A855X438"/>
<accession>A0A855X438</accession>
<reference evidence="2 3" key="1">
    <citation type="journal article" date="2018" name="ISME J.">
        <title>A methanotrophic archaeon couples anaerobic oxidation of methane to Fe(III) reduction.</title>
        <authorList>
            <person name="Cai C."/>
            <person name="Leu A.O."/>
            <person name="Xie G.J."/>
            <person name="Guo J."/>
            <person name="Feng Y."/>
            <person name="Zhao J.X."/>
            <person name="Tyson G.W."/>
            <person name="Yuan Z."/>
            <person name="Hu S."/>
        </authorList>
    </citation>
    <scope>NUCLEOTIDE SEQUENCE [LARGE SCALE GENOMIC DNA]</scope>
    <source>
        <strain evidence="2">FeB_12</strain>
    </source>
</reference>
<proteinExistence type="predicted"/>
<dbReference type="InterPro" id="IPR016181">
    <property type="entry name" value="Acyl_CoA_acyltransferase"/>
</dbReference>
<dbReference type="InterPro" id="IPR000182">
    <property type="entry name" value="GNAT_dom"/>
</dbReference>
<name>A0A855X438_9BACT</name>
<comment type="caution">
    <text evidence="2">The sequence shown here is derived from an EMBL/GenBank/DDBJ whole genome shotgun (WGS) entry which is preliminary data.</text>
</comment>
<protein>
    <recommendedName>
        <fullName evidence="1">N-acetyltransferase domain-containing protein</fullName>
    </recommendedName>
</protein>
<dbReference type="PANTHER" id="PTHR43415">
    <property type="entry name" value="SPERMIDINE N(1)-ACETYLTRANSFERASE"/>
    <property type="match status" value="1"/>
</dbReference>
<dbReference type="Pfam" id="PF13302">
    <property type="entry name" value="Acetyltransf_3"/>
    <property type="match status" value="1"/>
</dbReference>
<sequence>MADKKPTPMTAPSLIGDNIYLRPATAEDMANTHHWRMLSEPQSMGCRPMILWTAAETAENFKKHERSATQQQFMIVRKADNVPVGRINFFDLNTLNRSTEVGLIIDPDERRKGYAVEATRLLCRYLFKYRGLNKVHAQTSDFNEGAKKLLHKAGFKKDGVLRKHYFWQGEFHDGLIYSVLAFEFD</sequence>
<feature type="domain" description="N-acetyltransferase" evidence="1">
    <location>
        <begin position="19"/>
        <end position="183"/>
    </location>
</feature>
<dbReference type="PANTHER" id="PTHR43415:SF3">
    <property type="entry name" value="GNAT-FAMILY ACETYLTRANSFERASE"/>
    <property type="match status" value="1"/>
</dbReference>
<dbReference type="SUPFAM" id="SSF55729">
    <property type="entry name" value="Acyl-CoA N-acyltransferases (Nat)"/>
    <property type="match status" value="1"/>
</dbReference>
<dbReference type="EMBL" id="PQAP01000036">
    <property type="protein sequence ID" value="PWB74280.1"/>
    <property type="molecule type" value="Genomic_DNA"/>
</dbReference>
<organism evidence="2 3">
    <name type="scientific">candidate division GN15 bacterium</name>
    <dbReference type="NCBI Taxonomy" id="2072418"/>
    <lineage>
        <taxon>Bacteria</taxon>
        <taxon>candidate division GN15</taxon>
    </lineage>
</organism>